<feature type="region of interest" description="Disordered" evidence="1">
    <location>
        <begin position="506"/>
        <end position="543"/>
    </location>
</feature>
<dbReference type="GO" id="GO:0045739">
    <property type="term" value="P:positive regulation of DNA repair"/>
    <property type="evidence" value="ECO:0000318"/>
    <property type="project" value="GO_Central"/>
</dbReference>
<dbReference type="InterPro" id="IPR003903">
    <property type="entry name" value="UIM_dom"/>
</dbReference>
<gene>
    <name evidence="3 4 5" type="primary">LOC118409002</name>
</gene>
<dbReference type="GO" id="GO:0070530">
    <property type="term" value="F:K63-linked polyubiquitin modification-dependent protein binding"/>
    <property type="evidence" value="ECO:0000318"/>
    <property type="project" value="GO_Central"/>
</dbReference>
<dbReference type="GO" id="GO:0042393">
    <property type="term" value="F:histone binding"/>
    <property type="evidence" value="ECO:0000318"/>
    <property type="project" value="GO_Central"/>
</dbReference>
<dbReference type="RefSeq" id="XP_035665761.1">
    <property type="nucleotide sequence ID" value="XM_035809868.1"/>
</dbReference>
<evidence type="ECO:0000313" key="3">
    <source>
        <dbReference type="RefSeq" id="XP_035665759.1"/>
    </source>
</evidence>
<dbReference type="RefSeq" id="XP_035665760.1">
    <property type="nucleotide sequence ID" value="XM_035809867.1"/>
</dbReference>
<dbReference type="RefSeq" id="XP_035665759.1">
    <property type="nucleotide sequence ID" value="XM_035809866.1"/>
</dbReference>
<feature type="compositionally biased region" description="Basic residues" evidence="1">
    <location>
        <begin position="738"/>
        <end position="749"/>
    </location>
</feature>
<dbReference type="GO" id="GO:0070531">
    <property type="term" value="C:BRCA1-A complex"/>
    <property type="evidence" value="ECO:0000318"/>
    <property type="project" value="GO_Central"/>
</dbReference>
<evidence type="ECO:0000313" key="4">
    <source>
        <dbReference type="RefSeq" id="XP_035665760.1"/>
    </source>
</evidence>
<sequence>MMSTKRQAPDHDQPSHHGRGGQLRKRGRTALPADDNVEIINVDDDEEEEDWLNMTMSKHTHNQSMNDDRKLKTYSARGARAERRQNKQNQQEELIPEDELMFDSQLQKALALSKQEAEKSTFQQQAEEEELQKILEQSKVETGTPVRAARVETAAGGHLSPHLVDTAAPVSPAQIDTPVRPSQFAPVKPIQVEKGTPVRAAKVDGAAPVSLAQTETPVKPNQVEKDAPVKPIQMEKGAPVKPIQIEKGAPVKTCTSAGPAQVVKGVPVEPAQAETAAITPAKPAKMETGASIGMKSAQVETAAGAKIRQAKTETAAGANVRQAKIKTAAGASVSQGQVKTKIETAAGANVRQTQMKTAAGANVRQAKVKTAEDENVRLENGTAVQPAQLKTGADIRCNSHIHGEMNGTKKQQQGRAEEEKGKKHQAKVKRRRQICLDHMECGDGERWLKKRRVVYHHGNFVRRPGVDTAKQTNYIIKCLENYRLKLHQAQRRQLTKLEWGKPLVEEDDTKTRSRRRKGTWTAISAQADVDNSQPADKDTQNGTLGVFEEDDKDGILDMFGFDTDTQNGIVSSALGSQGHSHDVQPEENTENIEKIEDFERPDSTSFEIDILDNPSPEHKPVTRSLRRNTSSPVVMGTDTPDAAESLETEETTQVGSPQDKSEEEKTSPTHHGEDVVTMAESQEISVQDEEDQSARRTLRPRSTKQLKITDVVLTDESEKSDNDNEDSDFLQRIERRRQNLKRPPLHRLGRGSAPALKQKKMDQAVRNGTGEGSTRTEAISEQVMKSCLICGKEVPEDELQEHINNELDNST</sequence>
<evidence type="ECO:0000313" key="5">
    <source>
        <dbReference type="RefSeq" id="XP_035665761.1"/>
    </source>
</evidence>
<dbReference type="PANTHER" id="PTHR15932:SF2">
    <property type="entry name" value="BRCA1-A COMPLEX SUBUNIT RAP80"/>
    <property type="match status" value="1"/>
</dbReference>
<feature type="compositionally biased region" description="Basic and acidic residues" evidence="1">
    <location>
        <begin position="659"/>
        <end position="674"/>
    </location>
</feature>
<accession>A0A9J7HUF3</accession>
<feature type="region of interest" description="Disordered" evidence="1">
    <location>
        <begin position="1"/>
        <end position="42"/>
    </location>
</feature>
<dbReference type="AlphaFoldDB" id="A0A9J7HUF3"/>
<evidence type="ECO:0000313" key="2">
    <source>
        <dbReference type="Proteomes" id="UP000001554"/>
    </source>
</evidence>
<feature type="region of interest" description="Disordered" evidence="1">
    <location>
        <begin position="77"/>
        <end position="97"/>
    </location>
</feature>
<reference evidence="3 4" key="1">
    <citation type="submission" date="2025-04" db="UniProtKB">
        <authorList>
            <consortium name="RefSeq"/>
        </authorList>
    </citation>
    <scope>IDENTIFICATION</scope>
    <source>
        <strain evidence="3 4">S238N-H82</strain>
        <tissue evidence="3 4">Testes</tissue>
    </source>
</reference>
<dbReference type="GeneID" id="118409002"/>
<proteinExistence type="predicted"/>
<dbReference type="GO" id="GO:0006302">
    <property type="term" value="P:double-strand break repair"/>
    <property type="evidence" value="ECO:0000318"/>
    <property type="project" value="GO_Central"/>
</dbReference>
<dbReference type="InterPro" id="IPR038868">
    <property type="entry name" value="RAP80"/>
</dbReference>
<dbReference type="Proteomes" id="UP000001554">
    <property type="component" value="Unplaced"/>
</dbReference>
<dbReference type="PANTHER" id="PTHR15932">
    <property type="entry name" value="UBIQUITIN INTERACTION MOTIF-CONTAINING PROTEIN 1"/>
    <property type="match status" value="1"/>
</dbReference>
<dbReference type="KEGG" id="bfo:118409002"/>
<keyword evidence="2" id="KW-1185">Reference proteome</keyword>
<feature type="compositionally biased region" description="Basic residues" evidence="1">
    <location>
        <begin position="16"/>
        <end position="28"/>
    </location>
</feature>
<organism evidence="2 5">
    <name type="scientific">Branchiostoma floridae</name>
    <name type="common">Florida lancelet</name>
    <name type="synonym">Amphioxus</name>
    <dbReference type="NCBI Taxonomy" id="7739"/>
    <lineage>
        <taxon>Eukaryota</taxon>
        <taxon>Metazoa</taxon>
        <taxon>Chordata</taxon>
        <taxon>Cephalochordata</taxon>
        <taxon>Leptocardii</taxon>
        <taxon>Amphioxiformes</taxon>
        <taxon>Branchiostomatidae</taxon>
        <taxon>Branchiostoma</taxon>
    </lineage>
</organism>
<feature type="region of interest" description="Disordered" evidence="1">
    <location>
        <begin position="400"/>
        <end position="430"/>
    </location>
</feature>
<evidence type="ECO:0000256" key="1">
    <source>
        <dbReference type="SAM" id="MobiDB-lite"/>
    </source>
</evidence>
<dbReference type="SMART" id="SM00726">
    <property type="entry name" value="UIM"/>
    <property type="match status" value="2"/>
</dbReference>
<feature type="compositionally biased region" description="Polar residues" evidence="1">
    <location>
        <begin position="521"/>
        <end position="534"/>
    </location>
</feature>
<name>A0A9J7HUF3_BRAFL</name>
<feature type="region of interest" description="Disordered" evidence="1">
    <location>
        <begin position="599"/>
        <end position="778"/>
    </location>
</feature>
<dbReference type="OrthoDB" id="10060933at2759"/>
<protein>
    <submittedName>
        <fullName evidence="3 4">Uncharacterized protein LOC118409002 isoform X1</fullName>
    </submittedName>
</protein>